<gene>
    <name evidence="2" type="ORF">ONZ51_g2248</name>
</gene>
<evidence type="ECO:0000256" key="1">
    <source>
        <dbReference type="SAM" id="MobiDB-lite"/>
    </source>
</evidence>
<organism evidence="2 3">
    <name type="scientific">Trametes cubensis</name>
    <dbReference type="NCBI Taxonomy" id="1111947"/>
    <lineage>
        <taxon>Eukaryota</taxon>
        <taxon>Fungi</taxon>
        <taxon>Dikarya</taxon>
        <taxon>Basidiomycota</taxon>
        <taxon>Agaricomycotina</taxon>
        <taxon>Agaricomycetes</taxon>
        <taxon>Polyporales</taxon>
        <taxon>Polyporaceae</taxon>
        <taxon>Trametes</taxon>
    </lineage>
</organism>
<proteinExistence type="predicted"/>
<dbReference type="EMBL" id="JAPEVG010000034">
    <property type="protein sequence ID" value="KAJ8494589.1"/>
    <property type="molecule type" value="Genomic_DNA"/>
</dbReference>
<feature type="compositionally biased region" description="Polar residues" evidence="1">
    <location>
        <begin position="155"/>
        <end position="164"/>
    </location>
</feature>
<dbReference type="AlphaFoldDB" id="A0AAD7XF14"/>
<sequence length="192" mass="21313">MKAKRSMYAQTLRERAAILEAVEACEWNREEDPVAVFVEDGEVVGHDFRQGPCRVPLSFTFRNLSLTHPARVTLKLAENAGNDRVDNLLPPSYAGRLVHRTVLEPSQSYTAHAKLWATRPGCYALDSWTVETEVGEPPAPSQKSPGQPAEADKTPQPTHTSVWRSRQLRYLQRPPAGGARPFVTVVDTGRLG</sequence>
<dbReference type="Proteomes" id="UP001215151">
    <property type="component" value="Unassembled WGS sequence"/>
</dbReference>
<protein>
    <submittedName>
        <fullName evidence="2">Uncharacterized protein</fullName>
    </submittedName>
</protein>
<name>A0AAD7XF14_9APHY</name>
<feature type="region of interest" description="Disordered" evidence="1">
    <location>
        <begin position="133"/>
        <end position="164"/>
    </location>
</feature>
<comment type="caution">
    <text evidence="2">The sequence shown here is derived from an EMBL/GenBank/DDBJ whole genome shotgun (WGS) entry which is preliminary data.</text>
</comment>
<evidence type="ECO:0000313" key="3">
    <source>
        <dbReference type="Proteomes" id="UP001215151"/>
    </source>
</evidence>
<keyword evidence="3" id="KW-1185">Reference proteome</keyword>
<evidence type="ECO:0000313" key="2">
    <source>
        <dbReference type="EMBL" id="KAJ8494589.1"/>
    </source>
</evidence>
<reference evidence="2" key="1">
    <citation type="submission" date="2022-11" db="EMBL/GenBank/DDBJ databases">
        <title>Genome Sequence of Cubamyces cubensis.</title>
        <authorList>
            <person name="Buettner E."/>
        </authorList>
    </citation>
    <scope>NUCLEOTIDE SEQUENCE</scope>
    <source>
        <strain evidence="2">MPL-01</strain>
    </source>
</reference>
<accession>A0AAD7XF14</accession>